<reference evidence="1 2" key="1">
    <citation type="journal article" date="2016" name="Environ. Microbiol.">
        <title>New Methyloceanibacter diversity from North Sea sediments includes methanotroph containing solely the soluble methane monooxygenase.</title>
        <authorList>
            <person name="Vekeman B."/>
            <person name="Kerckhof F.M."/>
            <person name="Cremers G."/>
            <person name="de Vos P."/>
            <person name="Vandamme P."/>
            <person name="Boon N."/>
            <person name="Op den Camp H.J."/>
            <person name="Heylen K."/>
        </authorList>
    </citation>
    <scope>NUCLEOTIDE SEQUENCE [LARGE SCALE GENOMIC DNA]</scope>
    <source>
        <strain evidence="1 2">R-67177</strain>
    </source>
</reference>
<dbReference type="RefSeq" id="WP_069624127.1">
    <property type="nucleotide sequence ID" value="NZ_LPWD01000254.1"/>
</dbReference>
<dbReference type="EMBL" id="LPWD01000254">
    <property type="protein sequence ID" value="ODS02675.1"/>
    <property type="molecule type" value="Genomic_DNA"/>
</dbReference>
<dbReference type="OrthoDB" id="4205621at2"/>
<protein>
    <submittedName>
        <fullName evidence="1">Cupin</fullName>
    </submittedName>
</protein>
<comment type="caution">
    <text evidence="1">The sequence shown here is derived from an EMBL/GenBank/DDBJ whole genome shotgun (WGS) entry which is preliminary data.</text>
</comment>
<organism evidence="1 2">
    <name type="scientific">Methyloceanibacter marginalis</name>
    <dbReference type="NCBI Taxonomy" id="1774971"/>
    <lineage>
        <taxon>Bacteria</taxon>
        <taxon>Pseudomonadati</taxon>
        <taxon>Pseudomonadota</taxon>
        <taxon>Alphaproteobacteria</taxon>
        <taxon>Hyphomicrobiales</taxon>
        <taxon>Hyphomicrobiaceae</taxon>
        <taxon>Methyloceanibacter</taxon>
    </lineage>
</organism>
<proteinExistence type="predicted"/>
<evidence type="ECO:0000313" key="1">
    <source>
        <dbReference type="EMBL" id="ODS02675.1"/>
    </source>
</evidence>
<accession>A0A1E3WA23</accession>
<dbReference type="AlphaFoldDB" id="A0A1E3WA23"/>
<dbReference type="SUPFAM" id="SSF51182">
    <property type="entry name" value="RmlC-like cupins"/>
    <property type="match status" value="1"/>
</dbReference>
<dbReference type="InterPro" id="IPR014710">
    <property type="entry name" value="RmlC-like_jellyroll"/>
</dbReference>
<name>A0A1E3WA23_9HYPH</name>
<dbReference type="Gene3D" id="2.60.120.10">
    <property type="entry name" value="Jelly Rolls"/>
    <property type="match status" value="1"/>
</dbReference>
<sequence length="152" mass="16759">MTADPEHPKIPYWHLWTDDDGATHQTRCELTSFDWQSMGGKAAAQWNDHLLAGETNLLFSILPVGFNGDWHENPKPQWIAVLSGRWFVESTDGTRVEMGPGDIAFGGDQNAKEVAQGRIGHKSGTVGDEPCSLMIVQLDPKRWSGARPGAFT</sequence>
<dbReference type="CDD" id="cd07009">
    <property type="entry name" value="cupin_BLL0285-like"/>
    <property type="match status" value="1"/>
</dbReference>
<dbReference type="InterPro" id="IPR011051">
    <property type="entry name" value="RmlC_Cupin_sf"/>
</dbReference>
<evidence type="ECO:0000313" key="2">
    <source>
        <dbReference type="Proteomes" id="UP000095042"/>
    </source>
</evidence>
<gene>
    <name evidence="1" type="ORF">AUC71_14075</name>
</gene>
<keyword evidence="2" id="KW-1185">Reference proteome</keyword>
<dbReference type="Proteomes" id="UP000095042">
    <property type="component" value="Unassembled WGS sequence"/>
</dbReference>